<dbReference type="PANTHER" id="PTHR23089">
    <property type="entry name" value="HISTIDINE TRIAD HIT PROTEIN"/>
    <property type="match status" value="1"/>
</dbReference>
<evidence type="ECO:0000256" key="2">
    <source>
        <dbReference type="PIRSR" id="PIRSR601310-3"/>
    </source>
</evidence>
<dbReference type="PROSITE" id="PS00892">
    <property type="entry name" value="HIT_1"/>
    <property type="match status" value="1"/>
</dbReference>
<dbReference type="OrthoDB" id="9784774at2"/>
<dbReference type="Gene3D" id="3.30.428.10">
    <property type="entry name" value="HIT-like"/>
    <property type="match status" value="1"/>
</dbReference>
<dbReference type="PRINTS" id="PR00332">
    <property type="entry name" value="HISTRIAD"/>
</dbReference>
<dbReference type="InterPro" id="IPR001310">
    <property type="entry name" value="Histidine_triad_HIT"/>
</dbReference>
<keyword evidence="6" id="KW-1185">Reference proteome</keyword>
<protein>
    <submittedName>
        <fullName evidence="5">Histidine triad (HIT) family protein</fullName>
    </submittedName>
</protein>
<dbReference type="PROSITE" id="PS51084">
    <property type="entry name" value="HIT_2"/>
    <property type="match status" value="1"/>
</dbReference>
<dbReference type="AlphaFoldDB" id="A0A1M4UYJ8"/>
<evidence type="ECO:0000259" key="4">
    <source>
        <dbReference type="PROSITE" id="PS51084"/>
    </source>
</evidence>
<dbReference type="InterPro" id="IPR036265">
    <property type="entry name" value="HIT-like_sf"/>
</dbReference>
<gene>
    <name evidence="5" type="ORF">SAMN02745753_00516</name>
</gene>
<dbReference type="SUPFAM" id="SSF54197">
    <property type="entry name" value="HIT-like"/>
    <property type="match status" value="1"/>
</dbReference>
<dbReference type="InterPro" id="IPR011146">
    <property type="entry name" value="HIT-like"/>
</dbReference>
<dbReference type="InterPro" id="IPR019808">
    <property type="entry name" value="Histidine_triad_CS"/>
</dbReference>
<proteinExistence type="predicted"/>
<evidence type="ECO:0000256" key="1">
    <source>
        <dbReference type="PIRSR" id="PIRSR601310-1"/>
    </source>
</evidence>
<dbReference type="GO" id="GO:0003824">
    <property type="term" value="F:catalytic activity"/>
    <property type="evidence" value="ECO:0007669"/>
    <property type="project" value="InterPro"/>
</dbReference>
<dbReference type="Proteomes" id="UP000184517">
    <property type="component" value="Unassembled WGS sequence"/>
</dbReference>
<feature type="domain" description="HIT" evidence="4">
    <location>
        <begin position="4"/>
        <end position="113"/>
    </location>
</feature>
<evidence type="ECO:0000313" key="6">
    <source>
        <dbReference type="Proteomes" id="UP000184517"/>
    </source>
</evidence>
<sequence length="113" mass="12447">MDCLFCKIVKGDIPANILFEDDDVIAFEDIMPKAPTHFLVIPKRHISTLNDLTDEDAPVVGKLQITAAKIAKQKGISDAGYRVVMNCNEMGGQTVYHIHMHVLGGRAMTWPPG</sequence>
<dbReference type="CDD" id="cd01276">
    <property type="entry name" value="PKCI_related"/>
    <property type="match status" value="1"/>
</dbReference>
<dbReference type="EMBL" id="FQVF01000003">
    <property type="protein sequence ID" value="SHE61739.1"/>
    <property type="molecule type" value="Genomic_DNA"/>
</dbReference>
<dbReference type="RefSeq" id="WP_072838165.1">
    <property type="nucleotide sequence ID" value="NZ_FQVF01000003.1"/>
</dbReference>
<name>A0A1M4UYJ8_9GAMM</name>
<feature type="active site" description="Tele-AMP-histidine intermediate" evidence="1">
    <location>
        <position position="99"/>
    </location>
</feature>
<evidence type="ECO:0000256" key="3">
    <source>
        <dbReference type="PROSITE-ProRule" id="PRU00464"/>
    </source>
</evidence>
<accession>A0A1M4UYJ8</accession>
<evidence type="ECO:0000313" key="5">
    <source>
        <dbReference type="EMBL" id="SHE61739.1"/>
    </source>
</evidence>
<dbReference type="Pfam" id="PF11969">
    <property type="entry name" value="DcpS_C"/>
    <property type="match status" value="1"/>
</dbReference>
<organism evidence="5 6">
    <name type="scientific">Marinomonas polaris DSM 16579</name>
    <dbReference type="NCBI Taxonomy" id="1122206"/>
    <lineage>
        <taxon>Bacteria</taxon>
        <taxon>Pseudomonadati</taxon>
        <taxon>Pseudomonadota</taxon>
        <taxon>Gammaproteobacteria</taxon>
        <taxon>Oceanospirillales</taxon>
        <taxon>Oceanospirillaceae</taxon>
        <taxon>Marinomonas</taxon>
    </lineage>
</organism>
<dbReference type="STRING" id="1122206.SAMN02745753_00516"/>
<reference evidence="6" key="1">
    <citation type="submission" date="2016-11" db="EMBL/GenBank/DDBJ databases">
        <authorList>
            <person name="Varghese N."/>
            <person name="Submissions S."/>
        </authorList>
    </citation>
    <scope>NUCLEOTIDE SEQUENCE [LARGE SCALE GENOMIC DNA]</scope>
    <source>
        <strain evidence="6">DSM 16579</strain>
    </source>
</reference>
<feature type="short sequence motif" description="Histidine triad motif" evidence="2 3">
    <location>
        <begin position="97"/>
        <end position="101"/>
    </location>
</feature>